<reference evidence="1" key="2">
    <citation type="journal article" date="2015" name="Fish Shellfish Immunol.">
        <title>Early steps in the European eel (Anguilla anguilla)-Vibrio vulnificus interaction in the gills: Role of the RtxA13 toxin.</title>
        <authorList>
            <person name="Callol A."/>
            <person name="Pajuelo D."/>
            <person name="Ebbesson L."/>
            <person name="Teles M."/>
            <person name="MacKenzie S."/>
            <person name="Amaro C."/>
        </authorList>
    </citation>
    <scope>NUCLEOTIDE SEQUENCE</scope>
</reference>
<dbReference type="AlphaFoldDB" id="A0A0E9VUW6"/>
<sequence>MIVTLSSRTNKTCICYLRRVKASN</sequence>
<protein>
    <submittedName>
        <fullName evidence="1">Uncharacterized protein</fullName>
    </submittedName>
</protein>
<evidence type="ECO:0000313" key="1">
    <source>
        <dbReference type="EMBL" id="JAH81073.1"/>
    </source>
</evidence>
<dbReference type="EMBL" id="GBXM01027504">
    <property type="protein sequence ID" value="JAH81073.1"/>
    <property type="molecule type" value="Transcribed_RNA"/>
</dbReference>
<proteinExistence type="predicted"/>
<organism evidence="1">
    <name type="scientific">Anguilla anguilla</name>
    <name type="common">European freshwater eel</name>
    <name type="synonym">Muraena anguilla</name>
    <dbReference type="NCBI Taxonomy" id="7936"/>
    <lineage>
        <taxon>Eukaryota</taxon>
        <taxon>Metazoa</taxon>
        <taxon>Chordata</taxon>
        <taxon>Craniata</taxon>
        <taxon>Vertebrata</taxon>
        <taxon>Euteleostomi</taxon>
        <taxon>Actinopterygii</taxon>
        <taxon>Neopterygii</taxon>
        <taxon>Teleostei</taxon>
        <taxon>Anguilliformes</taxon>
        <taxon>Anguillidae</taxon>
        <taxon>Anguilla</taxon>
    </lineage>
</organism>
<accession>A0A0E9VUW6</accession>
<name>A0A0E9VUW6_ANGAN</name>
<reference evidence="1" key="1">
    <citation type="submission" date="2014-11" db="EMBL/GenBank/DDBJ databases">
        <authorList>
            <person name="Amaro Gonzalez C."/>
        </authorList>
    </citation>
    <scope>NUCLEOTIDE SEQUENCE</scope>
</reference>